<evidence type="ECO:0000256" key="3">
    <source>
        <dbReference type="ARBA" id="ARBA00023274"/>
    </source>
</evidence>
<dbReference type="InterPro" id="IPR018256">
    <property type="entry name" value="Ribosomal_eL13_CS"/>
</dbReference>
<dbReference type="EMBL" id="CDMY01000831">
    <property type="protein sequence ID" value="CEM34725.1"/>
    <property type="molecule type" value="Genomic_DNA"/>
</dbReference>
<dbReference type="FunCoup" id="A0A0G4GVF2">
    <property type="interactions" value="476"/>
</dbReference>
<keyword evidence="3 4" id="KW-0687">Ribonucleoprotein</keyword>
<evidence type="ECO:0000256" key="1">
    <source>
        <dbReference type="ARBA" id="ARBA00005640"/>
    </source>
</evidence>
<dbReference type="FunFam" id="1.20.5.110:FF:000003">
    <property type="entry name" value="60S ribosomal protein L13"/>
    <property type="match status" value="1"/>
</dbReference>
<gene>
    <name evidence="5" type="ORF">Vbra_18705</name>
</gene>
<dbReference type="GO" id="GO:0003735">
    <property type="term" value="F:structural constituent of ribosome"/>
    <property type="evidence" value="ECO:0007669"/>
    <property type="project" value="InterPro"/>
</dbReference>
<keyword evidence="2 4" id="KW-0689">Ribosomal protein</keyword>
<dbReference type="Proteomes" id="UP000041254">
    <property type="component" value="Unassembled WGS sequence"/>
</dbReference>
<dbReference type="VEuPathDB" id="CryptoDB:Vbra_18705"/>
<dbReference type="PANTHER" id="PTHR11722">
    <property type="entry name" value="60S RIBOSOMAL PROTEIN L13"/>
    <property type="match status" value="1"/>
</dbReference>
<dbReference type="GO" id="GO:0003723">
    <property type="term" value="F:RNA binding"/>
    <property type="evidence" value="ECO:0007669"/>
    <property type="project" value="TreeGrafter"/>
</dbReference>
<dbReference type="InterPro" id="IPR001380">
    <property type="entry name" value="Ribosomal_eL13"/>
</dbReference>
<organism evidence="5 6">
    <name type="scientific">Vitrella brassicaformis (strain CCMP3155)</name>
    <dbReference type="NCBI Taxonomy" id="1169540"/>
    <lineage>
        <taxon>Eukaryota</taxon>
        <taxon>Sar</taxon>
        <taxon>Alveolata</taxon>
        <taxon>Colpodellida</taxon>
        <taxon>Vitrellaceae</taxon>
        <taxon>Vitrella</taxon>
    </lineage>
</organism>
<name>A0A0G4GVF2_VITBC</name>
<dbReference type="PhylomeDB" id="A0A0G4GVF2"/>
<dbReference type="Pfam" id="PF01294">
    <property type="entry name" value="Ribosomal_L13e"/>
    <property type="match status" value="1"/>
</dbReference>
<sequence length="209" mass="24625">MVKHNNVLPNVHFHKYWQRYVKTWFNQPGRKKSRRLARQKKAAELAPRPVAKLLRPVVHPPTQRYNLKVRRGRGFTLEELKEAGISRKTARTIGISVDWRRKNRSMESLNTNVDRLKEYKSKLIIFPRKNKAKTGDTERSEIQNVQQNASKDIIPIPKPSLRIKARAITDDDRQFEAYNTLRKAKVDAKYFGRREKRAREKAEAAEQKK</sequence>
<comment type="similarity">
    <text evidence="1 4">Belongs to the eukaryotic ribosomal protein eL13 family.</text>
</comment>
<evidence type="ECO:0000313" key="6">
    <source>
        <dbReference type="Proteomes" id="UP000041254"/>
    </source>
</evidence>
<reference evidence="5 6" key="1">
    <citation type="submission" date="2014-11" db="EMBL/GenBank/DDBJ databases">
        <authorList>
            <person name="Zhu J."/>
            <person name="Qi W."/>
            <person name="Song R."/>
        </authorList>
    </citation>
    <scope>NUCLEOTIDE SEQUENCE [LARGE SCALE GENOMIC DNA]</scope>
</reference>
<dbReference type="Gene3D" id="1.20.5.110">
    <property type="match status" value="1"/>
</dbReference>
<dbReference type="HAMAP" id="MF_00499">
    <property type="entry name" value="Ribosomal_eL13"/>
    <property type="match status" value="1"/>
</dbReference>
<evidence type="ECO:0000313" key="5">
    <source>
        <dbReference type="EMBL" id="CEM34725.1"/>
    </source>
</evidence>
<dbReference type="InParanoid" id="A0A0G4GVF2"/>
<evidence type="ECO:0000256" key="4">
    <source>
        <dbReference type="RuleBase" id="RU000572"/>
    </source>
</evidence>
<evidence type="ECO:0000256" key="2">
    <source>
        <dbReference type="ARBA" id="ARBA00022980"/>
    </source>
</evidence>
<accession>A0A0G4GVF2</accession>
<dbReference type="GO" id="GO:0022625">
    <property type="term" value="C:cytosolic large ribosomal subunit"/>
    <property type="evidence" value="ECO:0007669"/>
    <property type="project" value="TreeGrafter"/>
</dbReference>
<dbReference type="OMA" id="IQKNHFR"/>
<dbReference type="GO" id="GO:0006412">
    <property type="term" value="P:translation"/>
    <property type="evidence" value="ECO:0007669"/>
    <property type="project" value="InterPro"/>
</dbReference>
<dbReference type="AlphaFoldDB" id="A0A0G4GVF2"/>
<keyword evidence="6" id="KW-1185">Reference proteome</keyword>
<dbReference type="PROSITE" id="PS01104">
    <property type="entry name" value="RIBOSOMAL_L13E"/>
    <property type="match status" value="1"/>
</dbReference>
<protein>
    <recommendedName>
        <fullName evidence="4">60S ribosomal protein L13</fullName>
    </recommendedName>
</protein>
<dbReference type="OrthoDB" id="10264538at2759"/>
<dbReference type="STRING" id="1169540.A0A0G4GVF2"/>
<dbReference type="PANTHER" id="PTHR11722:SF0">
    <property type="entry name" value="LARGE RIBOSOMAL SUBUNIT PROTEIN EL13"/>
    <property type="match status" value="1"/>
</dbReference>
<proteinExistence type="inferred from homology"/>